<accession>D1P611</accession>
<dbReference type="Proteomes" id="UP000005512">
    <property type="component" value="Unassembled WGS sequence"/>
</dbReference>
<proteinExistence type="predicted"/>
<dbReference type="STRING" id="500637.PROVRUST_07675"/>
<gene>
    <name evidence="1" type="ORF">PROVRUST_07675</name>
</gene>
<reference evidence="1" key="1">
    <citation type="submission" date="2009-12" db="EMBL/GenBank/DDBJ databases">
        <authorList>
            <person name="Weinstock G."/>
            <person name="Sodergren E."/>
            <person name="Clifton S."/>
            <person name="Fulton L."/>
            <person name="Fulton B."/>
            <person name="Courtney L."/>
            <person name="Fronick C."/>
            <person name="Harrison M."/>
            <person name="Strong C."/>
            <person name="Farmer C."/>
            <person name="Delahaunty K."/>
            <person name="Markovic C."/>
            <person name="Hall O."/>
            <person name="Minx P."/>
            <person name="Tomlinson C."/>
            <person name="Mitreva M."/>
            <person name="Nelson J."/>
            <person name="Hou S."/>
            <person name="Wollam A."/>
            <person name="Pepin K.H."/>
            <person name="Johnson M."/>
            <person name="Bhonagiri V."/>
            <person name="Nash W.E."/>
            <person name="Warren W."/>
            <person name="Chinwalla A."/>
            <person name="Mardis E.R."/>
            <person name="Wilson R.K."/>
        </authorList>
    </citation>
    <scope>NUCLEOTIDE SEQUENCE [LARGE SCALE GENOMIC DNA]</scope>
    <source>
        <strain evidence="1">DSM 4541</strain>
    </source>
</reference>
<name>D1P611_9GAMM</name>
<dbReference type="EMBL" id="ABXV02000042">
    <property type="protein sequence ID" value="EFB71134.1"/>
    <property type="molecule type" value="Genomic_DNA"/>
</dbReference>
<dbReference type="AlphaFoldDB" id="D1P611"/>
<protein>
    <submittedName>
        <fullName evidence="1">Uncharacterized protein</fullName>
    </submittedName>
</protein>
<evidence type="ECO:0000313" key="2">
    <source>
        <dbReference type="Proteomes" id="UP000005512"/>
    </source>
</evidence>
<comment type="caution">
    <text evidence="1">The sequence shown here is derived from an EMBL/GenBank/DDBJ whole genome shotgun (WGS) entry which is preliminary data.</text>
</comment>
<sequence>MNFNFNLNHNKLFTCDDLRDWFHNNDVKESEKPVDYTTG</sequence>
<dbReference type="HOGENOM" id="CLU_3315365_0_0_6"/>
<keyword evidence="2" id="KW-1185">Reference proteome</keyword>
<evidence type="ECO:0000313" key="1">
    <source>
        <dbReference type="EMBL" id="EFB71134.1"/>
    </source>
</evidence>
<organism evidence="1 2">
    <name type="scientific">Providencia rustigianii DSM 4541</name>
    <dbReference type="NCBI Taxonomy" id="500637"/>
    <lineage>
        <taxon>Bacteria</taxon>
        <taxon>Pseudomonadati</taxon>
        <taxon>Pseudomonadota</taxon>
        <taxon>Gammaproteobacteria</taxon>
        <taxon>Enterobacterales</taxon>
        <taxon>Morganellaceae</taxon>
        <taxon>Providencia</taxon>
    </lineage>
</organism>